<reference evidence="4" key="1">
    <citation type="submission" date="2022-10" db="EMBL/GenBank/DDBJ databases">
        <title>The complete genomes of actinobacterial strains from the NBC collection.</title>
        <authorList>
            <person name="Joergensen T.S."/>
            <person name="Alvarez Arevalo M."/>
            <person name="Sterndorff E.B."/>
            <person name="Faurdal D."/>
            <person name="Vuksanovic O."/>
            <person name="Mourched A.-S."/>
            <person name="Charusanti P."/>
            <person name="Shaw S."/>
            <person name="Blin K."/>
            <person name="Weber T."/>
        </authorList>
    </citation>
    <scope>NUCLEOTIDE SEQUENCE</scope>
    <source>
        <strain evidence="4">NBC_00119</strain>
    </source>
</reference>
<dbReference type="InterPro" id="IPR045431">
    <property type="entry name" value="EAD2"/>
</dbReference>
<organism evidence="4">
    <name type="scientific">Streptomyces sp. NBC_00119</name>
    <dbReference type="NCBI Taxonomy" id="2975659"/>
    <lineage>
        <taxon>Bacteria</taxon>
        <taxon>Bacillati</taxon>
        <taxon>Actinomycetota</taxon>
        <taxon>Actinomycetes</taxon>
        <taxon>Kitasatosporales</taxon>
        <taxon>Streptomycetaceae</taxon>
        <taxon>Streptomyces</taxon>
    </lineage>
</organism>
<evidence type="ECO:0000313" key="4">
    <source>
        <dbReference type="EMBL" id="WTS14009.1"/>
    </source>
</evidence>
<dbReference type="AlphaFoldDB" id="A0AAU1UBG7"/>
<feature type="domain" description="Effector-associated" evidence="2">
    <location>
        <begin position="19"/>
        <end position="100"/>
    </location>
</feature>
<dbReference type="InterPro" id="IPR045450">
    <property type="entry name" value="VMAP_C"/>
</dbReference>
<dbReference type="Pfam" id="PF19956">
    <property type="entry name" value="EAD2"/>
    <property type="match status" value="1"/>
</dbReference>
<evidence type="ECO:0000259" key="1">
    <source>
        <dbReference type="Pfam" id="PF19916"/>
    </source>
</evidence>
<name>A0AAU1UBG7_9ACTN</name>
<feature type="domain" description="vWA-MoxR associated protein C-terminal" evidence="3">
    <location>
        <begin position="245"/>
        <end position="489"/>
    </location>
</feature>
<sequence length="500" mass="55735">MPERPSAYPAFPASEEQLVEALMRVSVMEDRRSRRMCVDRALHRLGQRLPVAEFGEKKPHIVEMVRVFGAVPQGWLRLVEAVRYLADDDLASLQASALVESPLPPAGDPAQRAALDPLLSGLDRGSVPDLADLFRHVAGDSFGPLPRTTRTAREAYELLEQCNVPSDGIPRSVRFLHELAYLVGPERGDPLRVWLSRHIRSLADAGPQGQRMLDAVRSSTGSWRRDPGREAFLVIRLQPLTESPDRVALTCWTSTGNAWEPRQRDDRELRLTEVPDWVATLVDREEERLRNHHGGIVVEFILSLAMANTPVEDWTRPTPFGSRQPGLGTSAPYRPPLGMDYKVVIRSLERMEARQVHRVWNARWEVLRSGGTGRVHRCETGAGSQQQALYAKLKHNQAIVLMTLGSSPDSEHGLSELTLGLQAGLPVLLWAHQGPLDDTEHAELHRLAETGAWDDLLETVTRLRFSPGTRDDGPEGSIDSRIAVLWDDPSRLPEVPESAS</sequence>
<dbReference type="EMBL" id="CP108195">
    <property type="protein sequence ID" value="WTS14009.1"/>
    <property type="molecule type" value="Genomic_DNA"/>
</dbReference>
<dbReference type="Pfam" id="PF20028">
    <property type="entry name" value="VMAP-C"/>
    <property type="match status" value="1"/>
</dbReference>
<evidence type="ECO:0008006" key="5">
    <source>
        <dbReference type="Google" id="ProtNLM"/>
    </source>
</evidence>
<proteinExistence type="predicted"/>
<evidence type="ECO:0000259" key="3">
    <source>
        <dbReference type="Pfam" id="PF20028"/>
    </source>
</evidence>
<feature type="domain" description="vWA-MoxR associated protein middle region 0" evidence="1">
    <location>
        <begin position="109"/>
        <end position="202"/>
    </location>
</feature>
<evidence type="ECO:0000259" key="2">
    <source>
        <dbReference type="Pfam" id="PF19956"/>
    </source>
</evidence>
<protein>
    <recommendedName>
        <fullName evidence="5">TIR domain-containing protein</fullName>
    </recommendedName>
</protein>
<dbReference type="Pfam" id="PF19916">
    <property type="entry name" value="VMAP-M0"/>
    <property type="match status" value="1"/>
</dbReference>
<dbReference type="InterPro" id="IPR045555">
    <property type="entry name" value="VMAP-M0"/>
</dbReference>
<accession>A0AAU1UBG7</accession>
<gene>
    <name evidence="4" type="ORF">OHU69_24955</name>
</gene>